<evidence type="ECO:0000259" key="1">
    <source>
        <dbReference type="Pfam" id="PF01814"/>
    </source>
</evidence>
<dbReference type="Pfam" id="PF01814">
    <property type="entry name" value="Hemerythrin"/>
    <property type="match status" value="1"/>
</dbReference>
<sequence>MSRSDSARMSFALCARRSFRGPEASFLSQAVRTPKRGFRITAPAAIRVSELIKNDHQELRGAYHQILSAQTNDDRVRWQNQFTWELARHSIGEELVVYPQMELKLNNGKAMAQHDREEHQVIKELLYTFQGLQPDDTEFIPTLKSLWANLEQHIKEEESQDLPALESALGDSASESMARSFGRTKNFIPTRSHPAAPDQPPYETVVGLMSAPVDRLGDMLRKFPDQKA</sequence>
<protein>
    <recommendedName>
        <fullName evidence="1">Hemerythrin-like domain-containing protein</fullName>
    </recommendedName>
</protein>
<evidence type="ECO:0000313" key="3">
    <source>
        <dbReference type="Proteomes" id="UP001144191"/>
    </source>
</evidence>
<dbReference type="PANTHER" id="PTHR35585:SF1">
    <property type="entry name" value="HHE DOMAIN PROTEIN (AFU_ORTHOLOGUE AFUA_4G00730)"/>
    <property type="match status" value="1"/>
</dbReference>
<dbReference type="PANTHER" id="PTHR35585">
    <property type="entry name" value="HHE DOMAIN PROTEIN (AFU_ORTHOLOGUE AFUA_4G00730)"/>
    <property type="match status" value="1"/>
</dbReference>
<comment type="caution">
    <text evidence="2">The sequence shown here is derived from an EMBL/GenBank/DDBJ whole genome shotgun (WGS) entry which is preliminary data.</text>
</comment>
<dbReference type="AlphaFoldDB" id="A0A9W6EBZ5"/>
<dbReference type="Proteomes" id="UP001144191">
    <property type="component" value="Unassembled WGS sequence"/>
</dbReference>
<accession>A0A9W6EBZ5</accession>
<proteinExistence type="predicted"/>
<dbReference type="EMBL" id="BRPB01000042">
    <property type="protein sequence ID" value="GLA50802.1"/>
    <property type="molecule type" value="Genomic_DNA"/>
</dbReference>
<organism evidence="2 3">
    <name type="scientific">Aspergillus niger</name>
    <dbReference type="NCBI Taxonomy" id="5061"/>
    <lineage>
        <taxon>Eukaryota</taxon>
        <taxon>Fungi</taxon>
        <taxon>Dikarya</taxon>
        <taxon>Ascomycota</taxon>
        <taxon>Pezizomycotina</taxon>
        <taxon>Eurotiomycetes</taxon>
        <taxon>Eurotiomycetidae</taxon>
        <taxon>Eurotiales</taxon>
        <taxon>Aspergillaceae</taxon>
        <taxon>Aspergillus</taxon>
        <taxon>Aspergillus subgen. Circumdati</taxon>
    </lineage>
</organism>
<name>A0A9W6EBZ5_ASPNG</name>
<feature type="domain" description="Hemerythrin-like" evidence="1">
    <location>
        <begin position="49"/>
        <end position="165"/>
    </location>
</feature>
<evidence type="ECO:0000313" key="2">
    <source>
        <dbReference type="EMBL" id="GLA50802.1"/>
    </source>
</evidence>
<dbReference type="Gene3D" id="1.20.120.520">
    <property type="entry name" value="nmb1532 protein domain like"/>
    <property type="match status" value="1"/>
</dbReference>
<reference evidence="2" key="1">
    <citation type="submission" date="2022-07" db="EMBL/GenBank/DDBJ databases">
        <title>Taxonomy of Aspergillus series Nigri: significant species reduction supported by multi-species coalescent approaches.</title>
        <authorList>
            <person name="Bian C."/>
            <person name="Kusuya Y."/>
            <person name="Sklenar F."/>
            <person name="D'hooge E."/>
            <person name="Yaguchi T."/>
            <person name="Takahashi H."/>
            <person name="Hubka V."/>
        </authorList>
    </citation>
    <scope>NUCLEOTIDE SEQUENCE</scope>
    <source>
        <strain evidence="2">IFM 63604</strain>
    </source>
</reference>
<dbReference type="InterPro" id="IPR012312">
    <property type="entry name" value="Hemerythrin-like"/>
</dbReference>
<gene>
    <name evidence="2" type="ORF">AnigIFM63604_007117</name>
</gene>